<keyword evidence="4" id="KW-1185">Reference proteome</keyword>
<dbReference type="PANTHER" id="PTHR21261:SF15">
    <property type="entry name" value="BEATEN PATH IIIA, ISOFORM D-RELATED"/>
    <property type="match status" value="1"/>
</dbReference>
<feature type="chain" id="PRO_5027109531" evidence="2">
    <location>
        <begin position="24"/>
        <end position="394"/>
    </location>
</feature>
<feature type="region of interest" description="Disordered" evidence="1">
    <location>
        <begin position="309"/>
        <end position="336"/>
    </location>
</feature>
<sequence>MFHCLTLLGPLFVVGVLKDFTAGLRLVEVRIPNYVIKGSATQLECLYNLDGEALYSVKWYKDGNEFYRYVPRDMPPAQTFLLPGVAVDLHNSSDAIVTLRNVNLQSAGRFRCEVSGEAPSFQTVTEHGDMVVVSLPDQGPPKISGGRPRYQIGDWVRINCTAGRSKPAVNLSWFVNGEAADSNQIRKYDTIISGREGLETSVLGLQFRVEQHHFRNGDMKLKCVASLSTFYWRSNEESVEGDRPQKAPVLESRETVYASNSRADPVQASKTDSLLASRAPSALLLLALATAATLAGGCWRVQQLTASTSAATSHTHGKRKVKAVKGHPNKSDDDDDVAIGEVEKRVVVELLAALKQMLRKTLQQSWYLRSSIGGSRAAASSVTERQQSMLLTAR</sequence>
<evidence type="ECO:0000256" key="1">
    <source>
        <dbReference type="SAM" id="MobiDB-lite"/>
    </source>
</evidence>
<dbReference type="InterPro" id="IPR036179">
    <property type="entry name" value="Ig-like_dom_sf"/>
</dbReference>
<feature type="compositionally biased region" description="Basic residues" evidence="1">
    <location>
        <begin position="315"/>
        <end position="328"/>
    </location>
</feature>
<dbReference type="GO" id="GO:0008045">
    <property type="term" value="P:motor neuron axon guidance"/>
    <property type="evidence" value="ECO:0007669"/>
    <property type="project" value="TreeGrafter"/>
</dbReference>
<dbReference type="FunFam" id="2.60.40.10:FF:000437">
    <property type="entry name" value="Beat-IIIc, isoform A"/>
    <property type="match status" value="1"/>
</dbReference>
<name>A0A6J2U7Y9_DROLE</name>
<dbReference type="SUPFAM" id="SSF48726">
    <property type="entry name" value="Immunoglobulin"/>
    <property type="match status" value="1"/>
</dbReference>
<reference evidence="5" key="1">
    <citation type="submission" date="2025-08" db="UniProtKB">
        <authorList>
            <consortium name="RefSeq"/>
        </authorList>
    </citation>
    <scope>IDENTIFICATION</scope>
    <source>
        <strain evidence="5">11010-0011.00</strain>
        <tissue evidence="5">Whole body</tissue>
    </source>
</reference>
<feature type="domain" description="Ig-like" evidence="3">
    <location>
        <begin position="10"/>
        <end position="125"/>
    </location>
</feature>
<dbReference type="AlphaFoldDB" id="A0A6J2U7Y9"/>
<dbReference type="CDD" id="cd00096">
    <property type="entry name" value="Ig"/>
    <property type="match status" value="1"/>
</dbReference>
<dbReference type="CTD" id="35037"/>
<keyword evidence="2" id="KW-0732">Signal</keyword>
<dbReference type="GeneID" id="115630762"/>
<dbReference type="InterPro" id="IPR007110">
    <property type="entry name" value="Ig-like_dom"/>
</dbReference>
<dbReference type="PROSITE" id="PS50835">
    <property type="entry name" value="IG_LIKE"/>
    <property type="match status" value="1"/>
</dbReference>
<dbReference type="OrthoDB" id="10015491at2759"/>
<gene>
    <name evidence="5" type="primary">LOC115630762</name>
</gene>
<dbReference type="RefSeq" id="XP_030383277.1">
    <property type="nucleotide sequence ID" value="XM_030527417.1"/>
</dbReference>
<dbReference type="Gene3D" id="2.60.40.10">
    <property type="entry name" value="Immunoglobulins"/>
    <property type="match status" value="2"/>
</dbReference>
<evidence type="ECO:0000313" key="4">
    <source>
        <dbReference type="Proteomes" id="UP000504634"/>
    </source>
</evidence>
<proteinExistence type="predicted"/>
<evidence type="ECO:0000256" key="2">
    <source>
        <dbReference type="SAM" id="SignalP"/>
    </source>
</evidence>
<evidence type="ECO:0000259" key="3">
    <source>
        <dbReference type="PROSITE" id="PS50835"/>
    </source>
</evidence>
<organism evidence="4 5">
    <name type="scientific">Drosophila lebanonensis</name>
    <name type="common">Fruit fly</name>
    <name type="synonym">Scaptodrosophila lebanonensis</name>
    <dbReference type="NCBI Taxonomy" id="7225"/>
    <lineage>
        <taxon>Eukaryota</taxon>
        <taxon>Metazoa</taxon>
        <taxon>Ecdysozoa</taxon>
        <taxon>Arthropoda</taxon>
        <taxon>Hexapoda</taxon>
        <taxon>Insecta</taxon>
        <taxon>Pterygota</taxon>
        <taxon>Neoptera</taxon>
        <taxon>Endopterygota</taxon>
        <taxon>Diptera</taxon>
        <taxon>Brachycera</taxon>
        <taxon>Muscomorpha</taxon>
        <taxon>Ephydroidea</taxon>
        <taxon>Drosophilidae</taxon>
        <taxon>Scaptodrosophila</taxon>
    </lineage>
</organism>
<evidence type="ECO:0000313" key="5">
    <source>
        <dbReference type="RefSeq" id="XP_030383277.1"/>
    </source>
</evidence>
<dbReference type="Proteomes" id="UP000504634">
    <property type="component" value="Unplaced"/>
</dbReference>
<dbReference type="FunFam" id="2.60.40.10:FF:001634">
    <property type="entry name" value="Beat-IIIc, isoform B"/>
    <property type="match status" value="1"/>
</dbReference>
<accession>A0A6J2U7Y9</accession>
<protein>
    <submittedName>
        <fullName evidence="5">Uncharacterized protein LOC115630762</fullName>
    </submittedName>
</protein>
<dbReference type="InterPro" id="IPR013783">
    <property type="entry name" value="Ig-like_fold"/>
</dbReference>
<dbReference type="PANTHER" id="PTHR21261">
    <property type="entry name" value="BEAT PROTEIN"/>
    <property type="match status" value="1"/>
</dbReference>
<feature type="signal peptide" evidence="2">
    <location>
        <begin position="1"/>
        <end position="23"/>
    </location>
</feature>